<dbReference type="Pfam" id="PF01544">
    <property type="entry name" value="CorA"/>
    <property type="match status" value="1"/>
</dbReference>
<dbReference type="NCBIfam" id="TIGR00383">
    <property type="entry name" value="corA"/>
    <property type="match status" value="1"/>
</dbReference>
<dbReference type="InterPro" id="IPR045863">
    <property type="entry name" value="CorA_TM1_TM2"/>
</dbReference>
<dbReference type="SUPFAM" id="SSF143865">
    <property type="entry name" value="CorA soluble domain-like"/>
    <property type="match status" value="1"/>
</dbReference>
<evidence type="ECO:0000256" key="1">
    <source>
        <dbReference type="ARBA" id="ARBA00004651"/>
    </source>
</evidence>
<evidence type="ECO:0000256" key="7">
    <source>
        <dbReference type="ARBA" id="ARBA00023136"/>
    </source>
</evidence>
<sequence>MNFMNFKDPLSVFQQKKQTVGEAPGTLSYTGIHENIEVTIEVYAYDEAACEHFIVKDFSEVDLVGKNYWINITGLNDVTLIREIGEKFDLHLMDLEDVVHVSQRSKIELKESYLFSIIKMMYLRNDEIRHEHVSIFVKDNVLMTFQETEGDVFDGVRSRLEKNGGRTRARGTDYLFYSLLDAVVDHYFPVVSKSYEQFSEVEMAVLETGSTDMTDIYQLRKELLYMVNAISPIKDAITGFTREVSDYFNPQDAPYYSDVMDHLNQLTESLKSYREMITSLYEMQMAEKSNALNKTMMTLTIFSVIFIPLSFLAGVFGMNFVHFPGLSFPYAFHIFAGACVVIGAGMWGYFKFGRD</sequence>
<keyword evidence="10" id="KW-1185">Reference proteome</keyword>
<accession>A0ABS2MPV7</accession>
<dbReference type="PANTHER" id="PTHR46494">
    <property type="entry name" value="CORA FAMILY METAL ION TRANSPORTER (EUROFUNG)"/>
    <property type="match status" value="1"/>
</dbReference>
<evidence type="ECO:0000256" key="4">
    <source>
        <dbReference type="ARBA" id="ARBA00022475"/>
    </source>
</evidence>
<dbReference type="Proteomes" id="UP000767854">
    <property type="component" value="Unassembled WGS sequence"/>
</dbReference>
<keyword evidence="8" id="KW-0460">Magnesium</keyword>
<evidence type="ECO:0000256" key="6">
    <source>
        <dbReference type="ARBA" id="ARBA00022989"/>
    </source>
</evidence>
<evidence type="ECO:0000256" key="3">
    <source>
        <dbReference type="ARBA" id="ARBA00022448"/>
    </source>
</evidence>
<dbReference type="CDD" id="cd12828">
    <property type="entry name" value="TmCorA-like_1"/>
    <property type="match status" value="1"/>
</dbReference>
<comment type="similarity">
    <text evidence="2 8">Belongs to the CorA metal ion transporter (MIT) (TC 1.A.35) family.</text>
</comment>
<keyword evidence="7 8" id="KW-0472">Membrane</keyword>
<keyword evidence="3 8" id="KW-0813">Transport</keyword>
<keyword evidence="4 8" id="KW-1003">Cell membrane</keyword>
<dbReference type="Gene3D" id="3.30.460.20">
    <property type="entry name" value="CorA soluble domain-like"/>
    <property type="match status" value="1"/>
</dbReference>
<evidence type="ECO:0000256" key="2">
    <source>
        <dbReference type="ARBA" id="ARBA00009765"/>
    </source>
</evidence>
<keyword evidence="5 8" id="KW-0812">Transmembrane</keyword>
<comment type="function">
    <text evidence="8">Mediates influx of magnesium ions.</text>
</comment>
<dbReference type="SUPFAM" id="SSF144083">
    <property type="entry name" value="Magnesium transport protein CorA, transmembrane region"/>
    <property type="match status" value="1"/>
</dbReference>
<dbReference type="EMBL" id="JAFBDT010000005">
    <property type="protein sequence ID" value="MBM7561445.1"/>
    <property type="molecule type" value="Genomic_DNA"/>
</dbReference>
<protein>
    <recommendedName>
        <fullName evidence="8">Magnesium transport protein CorA</fullName>
    </recommendedName>
</protein>
<organism evidence="9 10">
    <name type="scientific">Fusibacter tunisiensis</name>
    <dbReference type="NCBI Taxonomy" id="1008308"/>
    <lineage>
        <taxon>Bacteria</taxon>
        <taxon>Bacillati</taxon>
        <taxon>Bacillota</taxon>
        <taxon>Clostridia</taxon>
        <taxon>Eubacteriales</taxon>
        <taxon>Eubacteriales Family XII. Incertae Sedis</taxon>
        <taxon>Fusibacter</taxon>
    </lineage>
</organism>
<keyword evidence="8" id="KW-0406">Ion transport</keyword>
<comment type="caution">
    <text evidence="9">The sequence shown here is derived from an EMBL/GenBank/DDBJ whole genome shotgun (WGS) entry which is preliminary data.</text>
</comment>
<gene>
    <name evidence="8" type="primary">corA</name>
    <name evidence="9" type="ORF">JOC49_000965</name>
</gene>
<evidence type="ECO:0000256" key="5">
    <source>
        <dbReference type="ARBA" id="ARBA00022692"/>
    </source>
</evidence>
<evidence type="ECO:0000313" key="10">
    <source>
        <dbReference type="Proteomes" id="UP000767854"/>
    </source>
</evidence>
<dbReference type="InterPro" id="IPR004488">
    <property type="entry name" value="Mg/Co-transport_prot_CorA"/>
</dbReference>
<evidence type="ECO:0000256" key="8">
    <source>
        <dbReference type="RuleBase" id="RU362010"/>
    </source>
</evidence>
<evidence type="ECO:0000313" key="9">
    <source>
        <dbReference type="EMBL" id="MBM7561445.1"/>
    </source>
</evidence>
<dbReference type="InterPro" id="IPR002523">
    <property type="entry name" value="MgTranspt_CorA/ZnTranspt_ZntB"/>
</dbReference>
<feature type="transmembrane region" description="Helical" evidence="8">
    <location>
        <begin position="330"/>
        <end position="350"/>
    </location>
</feature>
<dbReference type="Gene3D" id="1.20.58.340">
    <property type="entry name" value="Magnesium transport protein CorA, transmembrane region"/>
    <property type="match status" value="2"/>
</dbReference>
<name>A0ABS2MPV7_9FIRM</name>
<proteinExistence type="inferred from homology"/>
<dbReference type="InterPro" id="IPR045861">
    <property type="entry name" value="CorA_cytoplasmic_dom"/>
</dbReference>
<reference evidence="9 10" key="1">
    <citation type="submission" date="2021-01" db="EMBL/GenBank/DDBJ databases">
        <title>Genomic Encyclopedia of Type Strains, Phase IV (KMG-IV): sequencing the most valuable type-strain genomes for metagenomic binning, comparative biology and taxonomic classification.</title>
        <authorList>
            <person name="Goeker M."/>
        </authorList>
    </citation>
    <scope>NUCLEOTIDE SEQUENCE [LARGE SCALE GENOMIC DNA]</scope>
    <source>
        <strain evidence="9 10">DSM 24436</strain>
    </source>
</reference>
<keyword evidence="6 8" id="KW-1133">Transmembrane helix</keyword>
<dbReference type="PANTHER" id="PTHR46494:SF1">
    <property type="entry name" value="CORA FAMILY METAL ION TRANSPORTER (EUROFUNG)"/>
    <property type="match status" value="1"/>
</dbReference>
<feature type="transmembrane region" description="Helical" evidence="8">
    <location>
        <begin position="297"/>
        <end position="318"/>
    </location>
</feature>
<comment type="subcellular location">
    <subcellularLocation>
        <location evidence="1">Cell membrane</location>
        <topology evidence="1">Multi-pass membrane protein</topology>
    </subcellularLocation>
    <subcellularLocation>
        <location evidence="8">Membrane</location>
        <topology evidence="8">Multi-pass membrane protein</topology>
    </subcellularLocation>
</comment>